<dbReference type="InterPro" id="IPR038610">
    <property type="entry name" value="FliK-like_C_sf"/>
</dbReference>
<dbReference type="Gene3D" id="3.30.750.140">
    <property type="match status" value="1"/>
</dbReference>
<dbReference type="AlphaFoldDB" id="A0A4Q9RBG4"/>
<keyword evidence="3" id="KW-1185">Reference proteome</keyword>
<dbReference type="InterPro" id="IPR021136">
    <property type="entry name" value="Flagellar_hook_control-like_C"/>
</dbReference>
<dbReference type="Pfam" id="PF02120">
    <property type="entry name" value="Flg_hook"/>
    <property type="match status" value="1"/>
</dbReference>
<proteinExistence type="predicted"/>
<keyword evidence="2" id="KW-0969">Cilium</keyword>
<gene>
    <name evidence="2" type="ORF">DNJ96_05640</name>
</gene>
<dbReference type="Proteomes" id="UP000292639">
    <property type="component" value="Unassembled WGS sequence"/>
</dbReference>
<feature type="domain" description="Flagellar hook-length control protein-like C-terminal" evidence="1">
    <location>
        <begin position="417"/>
        <end position="499"/>
    </location>
</feature>
<reference evidence="2 3" key="1">
    <citation type="submission" date="2018-06" db="EMBL/GenBank/DDBJ databases">
        <title>Three novel Pseudomonas species isolated from symptomatic oak.</title>
        <authorList>
            <person name="Bueno-Gonzalez V."/>
            <person name="Brady C."/>
        </authorList>
    </citation>
    <scope>NUCLEOTIDE SEQUENCE [LARGE SCALE GENOMIC DNA]</scope>
    <source>
        <strain evidence="2 3">P17C</strain>
    </source>
</reference>
<protein>
    <submittedName>
        <fullName evidence="2">Flagellar hook-length control protein FliK</fullName>
    </submittedName>
</protein>
<name>A0A4Q9RBG4_9GAMM</name>
<comment type="caution">
    <text evidence="2">The sequence shown here is derived from an EMBL/GenBank/DDBJ whole genome shotgun (WGS) entry which is preliminary data.</text>
</comment>
<organism evidence="2 3">
    <name type="scientific">Stutzerimonas kirkiae</name>
    <dbReference type="NCBI Taxonomy" id="2211392"/>
    <lineage>
        <taxon>Bacteria</taxon>
        <taxon>Pseudomonadati</taxon>
        <taxon>Pseudomonadota</taxon>
        <taxon>Gammaproteobacteria</taxon>
        <taxon>Pseudomonadales</taxon>
        <taxon>Pseudomonadaceae</taxon>
        <taxon>Stutzerimonas</taxon>
    </lineage>
</organism>
<sequence>MTEINTIPTSATGQVVRTASVAPETALRLLQTQTLLAIGESAEAEIISVRQTQTQTQAQNFDMTLRLTLPSGQQATLEASAGKPLSLGTGFTVTAQADSRLQATLLPDSRQPASSIDLSRLPVGSTVQARVIASQAQPVNNGQPTYKAVISLLEPSFAGQKLVVESSSPLSSGSLLTLQVQGSQSLSLVPLNGRIEQWLLGQQLDAQLARQAPTQELLKALQNLTGGLPGNLQAASEKLLGLLPDLQQLSDPKTLAQALARSGVFLEARLMAGQPQGLPGDIKAALLRLIAQLPNTPGSTPMASAQVGAALGQALPAFARSTLGALGQAEQRQLALDFPLKGRLQINSDGEADLEVLLKLAAAAISRLQTHQLSSLAQTTTSNDGTQLTTWQLELPMRDQRDIVPLQIKLQREEKHHRDQQEKNDPLWKVDLAFDIAPLGPLQVQAQLYRGSISSQIWAEQAQTAQLVDHELGHLRERLLAGGLVVGELSCQRGTPPQGPRTAVEQRFVDERA</sequence>
<accession>A0A4Q9RBG4</accession>
<keyword evidence="2" id="KW-0282">Flagellum</keyword>
<dbReference type="RefSeq" id="WP_131185249.1">
    <property type="nucleotide sequence ID" value="NZ_QJUO01000024.1"/>
</dbReference>
<dbReference type="EMBL" id="QJUP01000005">
    <property type="protein sequence ID" value="TBU98271.1"/>
    <property type="molecule type" value="Genomic_DNA"/>
</dbReference>
<keyword evidence="2" id="KW-0966">Cell projection</keyword>
<evidence type="ECO:0000259" key="1">
    <source>
        <dbReference type="Pfam" id="PF02120"/>
    </source>
</evidence>
<evidence type="ECO:0000313" key="3">
    <source>
        <dbReference type="Proteomes" id="UP000292639"/>
    </source>
</evidence>
<evidence type="ECO:0000313" key="2">
    <source>
        <dbReference type="EMBL" id="TBU98271.1"/>
    </source>
</evidence>